<organism evidence="1 2">
    <name type="scientific">Gossypium laxum</name>
    <dbReference type="NCBI Taxonomy" id="34288"/>
    <lineage>
        <taxon>Eukaryota</taxon>
        <taxon>Viridiplantae</taxon>
        <taxon>Streptophyta</taxon>
        <taxon>Embryophyta</taxon>
        <taxon>Tracheophyta</taxon>
        <taxon>Spermatophyta</taxon>
        <taxon>Magnoliopsida</taxon>
        <taxon>eudicotyledons</taxon>
        <taxon>Gunneridae</taxon>
        <taxon>Pentapetalae</taxon>
        <taxon>rosids</taxon>
        <taxon>malvids</taxon>
        <taxon>Malvales</taxon>
        <taxon>Malvaceae</taxon>
        <taxon>Malvoideae</taxon>
        <taxon>Gossypium</taxon>
    </lineage>
</organism>
<evidence type="ECO:0000313" key="1">
    <source>
        <dbReference type="EMBL" id="MBA0713126.1"/>
    </source>
</evidence>
<dbReference type="AlphaFoldDB" id="A0A7J8ZMS6"/>
<evidence type="ECO:0008006" key="3">
    <source>
        <dbReference type="Google" id="ProtNLM"/>
    </source>
</evidence>
<dbReference type="EMBL" id="JABEZV010000006">
    <property type="protein sequence ID" value="MBA0713126.1"/>
    <property type="molecule type" value="Genomic_DNA"/>
</dbReference>
<comment type="caution">
    <text evidence="1">The sequence shown here is derived from an EMBL/GenBank/DDBJ whole genome shotgun (WGS) entry which is preliminary data.</text>
</comment>
<sequence length="69" mass="7835">MMGFRRLIVEGDSLTVIKSIKKKGEDKSDLRVITHYICKMEGRRRKVCGGWVNGVLESVIIVAMKDRLA</sequence>
<protein>
    <recommendedName>
        <fullName evidence="3">RNase H type-1 domain-containing protein</fullName>
    </recommendedName>
</protein>
<reference evidence="1 2" key="1">
    <citation type="journal article" date="2019" name="Genome Biol. Evol.">
        <title>Insights into the evolution of the New World diploid cottons (Gossypium, subgenus Houzingenia) based on genome sequencing.</title>
        <authorList>
            <person name="Grover C.E."/>
            <person name="Arick M.A. 2nd"/>
            <person name="Thrash A."/>
            <person name="Conover J.L."/>
            <person name="Sanders W.S."/>
            <person name="Peterson D.G."/>
            <person name="Frelichowski J.E."/>
            <person name="Scheffler J.A."/>
            <person name="Scheffler B.E."/>
            <person name="Wendel J.F."/>
        </authorList>
    </citation>
    <scope>NUCLEOTIDE SEQUENCE [LARGE SCALE GENOMIC DNA]</scope>
    <source>
        <strain evidence="1">4</strain>
        <tissue evidence="1">Leaf</tissue>
    </source>
</reference>
<name>A0A7J8ZMS6_9ROSI</name>
<dbReference type="Proteomes" id="UP000593574">
    <property type="component" value="Unassembled WGS sequence"/>
</dbReference>
<proteinExistence type="predicted"/>
<accession>A0A7J8ZMS6</accession>
<keyword evidence="2" id="KW-1185">Reference proteome</keyword>
<gene>
    <name evidence="1" type="ORF">Golax_012171</name>
</gene>
<evidence type="ECO:0000313" key="2">
    <source>
        <dbReference type="Proteomes" id="UP000593574"/>
    </source>
</evidence>